<name>A0A2A4IDC1_9SPHN</name>
<dbReference type="AlphaFoldDB" id="A0A2A4IDC1"/>
<evidence type="ECO:0000256" key="6">
    <source>
        <dbReference type="ARBA" id="ARBA00023049"/>
    </source>
</evidence>
<dbReference type="InterPro" id="IPR011055">
    <property type="entry name" value="Dup_hybrid_motif"/>
</dbReference>
<protein>
    <submittedName>
        <fullName evidence="8">M23 family peptidase</fullName>
    </submittedName>
</protein>
<dbReference type="PANTHER" id="PTHR21666">
    <property type="entry name" value="PEPTIDASE-RELATED"/>
    <property type="match status" value="1"/>
</dbReference>
<evidence type="ECO:0000313" key="9">
    <source>
        <dbReference type="Proteomes" id="UP000218323"/>
    </source>
</evidence>
<evidence type="ECO:0000256" key="3">
    <source>
        <dbReference type="ARBA" id="ARBA00022723"/>
    </source>
</evidence>
<evidence type="ECO:0000256" key="5">
    <source>
        <dbReference type="ARBA" id="ARBA00022833"/>
    </source>
</evidence>
<proteinExistence type="predicted"/>
<dbReference type="RefSeq" id="WP_066707185.1">
    <property type="nucleotide sequence ID" value="NZ_JBHIWA010000006.1"/>
</dbReference>
<dbReference type="GO" id="GO:0004222">
    <property type="term" value="F:metalloendopeptidase activity"/>
    <property type="evidence" value="ECO:0007669"/>
    <property type="project" value="TreeGrafter"/>
</dbReference>
<dbReference type="CDD" id="cd12797">
    <property type="entry name" value="M23_peptidase"/>
    <property type="match status" value="1"/>
</dbReference>
<gene>
    <name evidence="8" type="ORF">COA07_04130</name>
</gene>
<dbReference type="PANTHER" id="PTHR21666:SF288">
    <property type="entry name" value="CELL DIVISION PROTEIN YTFB"/>
    <property type="match status" value="1"/>
</dbReference>
<keyword evidence="4" id="KW-0378">Hydrolase</keyword>
<comment type="cofactor">
    <cofactor evidence="1">
        <name>Zn(2+)</name>
        <dbReference type="ChEBI" id="CHEBI:29105"/>
    </cofactor>
</comment>
<reference evidence="8 9" key="1">
    <citation type="submission" date="2017-09" db="EMBL/GenBank/DDBJ databases">
        <title>Sphingomonas adhaesiva DSM 7418, whole genome shotgun sequence.</title>
        <authorList>
            <person name="Feng G."/>
            <person name="Zhu H."/>
        </authorList>
    </citation>
    <scope>NUCLEOTIDE SEQUENCE [LARGE SCALE GENOMIC DNA]</scope>
    <source>
        <strain evidence="8 9">DSM 7418</strain>
    </source>
</reference>
<evidence type="ECO:0000256" key="1">
    <source>
        <dbReference type="ARBA" id="ARBA00001947"/>
    </source>
</evidence>
<keyword evidence="9" id="KW-1185">Reference proteome</keyword>
<keyword evidence="6" id="KW-0482">Metalloprotease</keyword>
<dbReference type="GO" id="GO:0006508">
    <property type="term" value="P:proteolysis"/>
    <property type="evidence" value="ECO:0007669"/>
    <property type="project" value="UniProtKB-KW"/>
</dbReference>
<accession>A0A2A4IDC1</accession>
<dbReference type="EMBL" id="NWVC01000001">
    <property type="protein sequence ID" value="PCG16128.1"/>
    <property type="molecule type" value="Genomic_DNA"/>
</dbReference>
<evidence type="ECO:0000259" key="7">
    <source>
        <dbReference type="Pfam" id="PF01551"/>
    </source>
</evidence>
<dbReference type="InterPro" id="IPR016047">
    <property type="entry name" value="M23ase_b-sheet_dom"/>
</dbReference>
<keyword evidence="5" id="KW-0862">Zinc</keyword>
<dbReference type="InterPro" id="IPR050570">
    <property type="entry name" value="Cell_wall_metabolism_enzyme"/>
</dbReference>
<dbReference type="SUPFAM" id="SSF51261">
    <property type="entry name" value="Duplicated hybrid motif"/>
    <property type="match status" value="1"/>
</dbReference>
<evidence type="ECO:0000256" key="4">
    <source>
        <dbReference type="ARBA" id="ARBA00022801"/>
    </source>
</evidence>
<dbReference type="GO" id="GO:0046872">
    <property type="term" value="F:metal ion binding"/>
    <property type="evidence" value="ECO:0007669"/>
    <property type="project" value="UniProtKB-KW"/>
</dbReference>
<keyword evidence="2" id="KW-0645">Protease</keyword>
<dbReference type="Proteomes" id="UP000218323">
    <property type="component" value="Unassembled WGS sequence"/>
</dbReference>
<dbReference type="Gene3D" id="2.70.70.10">
    <property type="entry name" value="Glucose Permease (Domain IIA)"/>
    <property type="match status" value="1"/>
</dbReference>
<evidence type="ECO:0000313" key="8">
    <source>
        <dbReference type="EMBL" id="PCG16128.1"/>
    </source>
</evidence>
<dbReference type="Pfam" id="PF01551">
    <property type="entry name" value="Peptidase_M23"/>
    <property type="match status" value="1"/>
</dbReference>
<keyword evidence="3" id="KW-0479">Metal-binding</keyword>
<evidence type="ECO:0000256" key="2">
    <source>
        <dbReference type="ARBA" id="ARBA00022670"/>
    </source>
</evidence>
<comment type="caution">
    <text evidence="8">The sequence shown here is derived from an EMBL/GenBank/DDBJ whole genome shotgun (WGS) entry which is preliminary data.</text>
</comment>
<sequence>MTRLGWSILALILLAAAGFASLLSFGRSRVTAPERVASEPAAPVPVSGDARLIVPVAGIARDHLADSWGQERGGGTRAHHAIDIMAPVGTPVRAAAAGRIEKLFDSRDGGLTIYQRSADGRTVYYYAHLAGYRRDLAEGQVVRAGEPIAAVGATGNADPGAPHLHFSVKRMRPGEHWWQGQEVNPYPLLAGSRGLR</sequence>
<organism evidence="8 9">
    <name type="scientific">Sphingomonas adhaesiva</name>
    <dbReference type="NCBI Taxonomy" id="28212"/>
    <lineage>
        <taxon>Bacteria</taxon>
        <taxon>Pseudomonadati</taxon>
        <taxon>Pseudomonadota</taxon>
        <taxon>Alphaproteobacteria</taxon>
        <taxon>Sphingomonadales</taxon>
        <taxon>Sphingomonadaceae</taxon>
        <taxon>Sphingomonas</taxon>
    </lineage>
</organism>
<feature type="domain" description="M23ase beta-sheet core" evidence="7">
    <location>
        <begin position="78"/>
        <end position="185"/>
    </location>
</feature>